<evidence type="ECO:0000313" key="2">
    <source>
        <dbReference type="EMBL" id="QDL94797.1"/>
    </source>
</evidence>
<organism evidence="2 3">
    <name type="scientific">Paroceanicella profunda</name>
    <dbReference type="NCBI Taxonomy" id="2579971"/>
    <lineage>
        <taxon>Bacteria</taxon>
        <taxon>Pseudomonadati</taxon>
        <taxon>Pseudomonadota</taxon>
        <taxon>Alphaproteobacteria</taxon>
        <taxon>Rhodobacterales</taxon>
        <taxon>Paracoccaceae</taxon>
        <taxon>Paroceanicella</taxon>
    </lineage>
</organism>
<dbReference type="GO" id="GO:0016491">
    <property type="term" value="F:oxidoreductase activity"/>
    <property type="evidence" value="ECO:0007669"/>
    <property type="project" value="InterPro"/>
</dbReference>
<name>A0A5B8FJS5_9RHOB</name>
<dbReference type="KEGG" id="ppru:FDP22_22775"/>
<dbReference type="SUPFAM" id="SSF51905">
    <property type="entry name" value="FAD/NAD(P)-binding domain"/>
    <property type="match status" value="1"/>
</dbReference>
<accession>A0A5B8FJS5</accession>
<sequence>MDNRGVDGGAKDGGFAILGSGVGGLGAANQLSEHGIRPKLYDMRPRPGGLTSSFGSGDGFTFDEGVHISFTKSDRVKELFAASTGQKFETGQVYCNNFWQGHWIKHPAQVNLHGLPIDLVVDCIRDFVAASTGPEPEIRNYEDWLMAAFGPTFANTFPMLYTRKYHTTEAANMTTDWLGPRLYRPNLEEVLRGALAHEPLDVFYVNEYRYPSEGGFEGFVRGLYGRADIHCDHEVTRIDPVAKRLSFANGRGAEYGKLISSIPLPKLVPLIAGAPADVLEAAGKLACSQSVVVNIGINRPAESRAQWSYFYDEDIPFARVSYRRSLARASVPEGCAAYQAEIYFSDKYRPLTGTPEDWIEPAIEGLLKCGLVQDREEIIHRSAIWIPFANVIFDHDRRPALDTVHGYLDDIGIGYCGRFGNWGYIWTDAAFLSGERAARRALGAAVTAD</sequence>
<dbReference type="PANTHER" id="PTHR21197">
    <property type="entry name" value="UDP-GALACTOPYRANOSE MUTASE"/>
    <property type="match status" value="1"/>
</dbReference>
<proteinExistence type="predicted"/>
<dbReference type="OrthoDB" id="9769600at2"/>
<geneLocation type="plasmid" evidence="3">
    <name>pd4m1d</name>
</geneLocation>
<keyword evidence="2" id="KW-0614">Plasmid</keyword>
<dbReference type="AlphaFoldDB" id="A0A5B8FJS5"/>
<dbReference type="GO" id="GO:0005829">
    <property type="term" value="C:cytosol"/>
    <property type="evidence" value="ECO:0007669"/>
    <property type="project" value="TreeGrafter"/>
</dbReference>
<dbReference type="Proteomes" id="UP000305888">
    <property type="component" value="Plasmid pD4M1D"/>
</dbReference>
<reference evidence="2 3" key="1">
    <citation type="submission" date="2019-06" db="EMBL/GenBank/DDBJ databases">
        <title>Genome sequence of Rhodobacteraceae bacterium D4M1.</title>
        <authorList>
            <person name="Cao J."/>
        </authorList>
    </citation>
    <scope>NUCLEOTIDE SEQUENCE [LARGE SCALE GENOMIC DNA]</scope>
    <source>
        <strain evidence="2 3">D4M1</strain>
        <plasmid evidence="3">pd4m1d</plasmid>
    </source>
</reference>
<gene>
    <name evidence="2" type="ORF">FDP22_22775</name>
</gene>
<evidence type="ECO:0000259" key="1">
    <source>
        <dbReference type="Pfam" id="PF01593"/>
    </source>
</evidence>
<dbReference type="InterPro" id="IPR036188">
    <property type="entry name" value="FAD/NAD-bd_sf"/>
</dbReference>
<dbReference type="GO" id="GO:0008767">
    <property type="term" value="F:UDP-galactopyranose mutase activity"/>
    <property type="evidence" value="ECO:0007669"/>
    <property type="project" value="TreeGrafter"/>
</dbReference>
<feature type="domain" description="Amine oxidase" evidence="1">
    <location>
        <begin position="23"/>
        <end position="301"/>
    </location>
</feature>
<dbReference type="PANTHER" id="PTHR21197:SF0">
    <property type="entry name" value="UDP-GALACTOPYRANOSE MUTASE"/>
    <property type="match status" value="1"/>
</dbReference>
<dbReference type="PRINTS" id="PR00419">
    <property type="entry name" value="ADXRDTASE"/>
</dbReference>
<dbReference type="EMBL" id="CP040822">
    <property type="protein sequence ID" value="QDL94797.1"/>
    <property type="molecule type" value="Genomic_DNA"/>
</dbReference>
<protein>
    <recommendedName>
        <fullName evidence="1">Amine oxidase domain-containing protein</fullName>
    </recommendedName>
</protein>
<evidence type="ECO:0000313" key="3">
    <source>
        <dbReference type="Proteomes" id="UP000305888"/>
    </source>
</evidence>
<keyword evidence="3" id="KW-1185">Reference proteome</keyword>
<dbReference type="GO" id="GO:0050660">
    <property type="term" value="F:flavin adenine dinucleotide binding"/>
    <property type="evidence" value="ECO:0007669"/>
    <property type="project" value="TreeGrafter"/>
</dbReference>
<dbReference type="InterPro" id="IPR002937">
    <property type="entry name" value="Amino_oxidase"/>
</dbReference>
<dbReference type="Pfam" id="PF01593">
    <property type="entry name" value="Amino_oxidase"/>
    <property type="match status" value="1"/>
</dbReference>
<dbReference type="Gene3D" id="3.50.50.60">
    <property type="entry name" value="FAD/NAD(P)-binding domain"/>
    <property type="match status" value="1"/>
</dbReference>